<dbReference type="PROSITE" id="PS51257">
    <property type="entry name" value="PROKAR_LIPOPROTEIN"/>
    <property type="match status" value="1"/>
</dbReference>
<protein>
    <submittedName>
        <fullName evidence="1">ScyD/ScyE family protein</fullName>
    </submittedName>
</protein>
<dbReference type="NCBIfam" id="NF033206">
    <property type="entry name" value="ScyE_fam"/>
    <property type="match status" value="1"/>
</dbReference>
<dbReference type="SUPFAM" id="SSF63829">
    <property type="entry name" value="Calcium-dependent phosphotriesterase"/>
    <property type="match status" value="1"/>
</dbReference>
<dbReference type="InterPro" id="IPR011042">
    <property type="entry name" value="6-blade_b-propeller_TolB-like"/>
</dbReference>
<dbReference type="Proteomes" id="UP001245285">
    <property type="component" value="Unassembled WGS sequence"/>
</dbReference>
<keyword evidence="2" id="KW-1185">Reference proteome</keyword>
<proteinExistence type="predicted"/>
<dbReference type="EMBL" id="JAVRHO010000021">
    <property type="protein sequence ID" value="MDT0647772.1"/>
    <property type="molecule type" value="Genomic_DNA"/>
</dbReference>
<evidence type="ECO:0000313" key="1">
    <source>
        <dbReference type="EMBL" id="MDT0647772.1"/>
    </source>
</evidence>
<sequence>MKNYSIKGILFLVAMVLSGCSNEDFPTEKAEDAKAEQKEGPAFMKYAEDSDGPLFDLATLPNNDILVADASLGITTINGNLLTSLPGITSIGVVGKGSLWATTGPAGAATEDSGQALYQVHNKRTEMVVNLFAFEEKNDPDGAGADSNPYSIMALNANKALVVDSGGNDLLRVDNKGNIEVMAIFPTELVSTQNIKDLSGCPGSGAPACNFPDMIPTEAVPTAVVVGPDGYYYVGELKGFPAPVGESNIWRISPDASGAMCGSTPDCAKAFDGGFTSIIDMVFDKNGMLYVAEMDEKAWLGAELGLGVGGTINVCDPVTLQCQEVATGIPLLTAITIDKDGNLWATRNALIPGIADIVQIPL</sequence>
<name>A0ABU3CNF4_9FLAO</name>
<comment type="caution">
    <text evidence="1">The sequence shown here is derived from an EMBL/GenBank/DDBJ whole genome shotgun (WGS) entry which is preliminary data.</text>
</comment>
<dbReference type="RefSeq" id="WP_311495875.1">
    <property type="nucleotide sequence ID" value="NZ_JAVRHO010000021.1"/>
</dbReference>
<reference evidence="1 2" key="1">
    <citation type="submission" date="2023-09" db="EMBL/GenBank/DDBJ databases">
        <authorList>
            <person name="Rey-Velasco X."/>
        </authorList>
    </citation>
    <scope>NUCLEOTIDE SEQUENCE [LARGE SCALE GENOMIC DNA]</scope>
    <source>
        <strain evidence="1 2">F260</strain>
    </source>
</reference>
<dbReference type="InterPro" id="IPR048031">
    <property type="entry name" value="ScyD/ScyE-like"/>
</dbReference>
<dbReference type="Gene3D" id="2.120.10.30">
    <property type="entry name" value="TolB, C-terminal domain"/>
    <property type="match status" value="1"/>
</dbReference>
<evidence type="ECO:0000313" key="2">
    <source>
        <dbReference type="Proteomes" id="UP001245285"/>
    </source>
</evidence>
<accession>A0ABU3CNF4</accession>
<organism evidence="1 2">
    <name type="scientific">Autumnicola lenta</name>
    <dbReference type="NCBI Taxonomy" id="3075593"/>
    <lineage>
        <taxon>Bacteria</taxon>
        <taxon>Pseudomonadati</taxon>
        <taxon>Bacteroidota</taxon>
        <taxon>Flavobacteriia</taxon>
        <taxon>Flavobacteriales</taxon>
        <taxon>Flavobacteriaceae</taxon>
        <taxon>Autumnicola</taxon>
    </lineage>
</organism>
<gene>
    <name evidence="1" type="ORF">RM545_13815</name>
</gene>